<dbReference type="InterPro" id="IPR036390">
    <property type="entry name" value="WH_DNA-bd_sf"/>
</dbReference>
<sequence length="161" mass="17729">MDRDLDKIDQRILAELEANGRLPIVELAARVNLTNTPCSERVKRLEKSGYITGYSAVIDKERLGLGHLTVVQVSLTATAEHSLDRFNEAVRRVPEIETCLMVAGSFDYMLTVRTRDIAHFRTVLGDKINKLPGIHQTSSFTVMETVKEPVGAKARPGGPGG</sequence>
<dbReference type="InterPro" id="IPR019887">
    <property type="entry name" value="Tscrpt_reg_AsnC/Lrp_C"/>
</dbReference>
<keyword evidence="1" id="KW-0805">Transcription regulation</keyword>
<evidence type="ECO:0000256" key="3">
    <source>
        <dbReference type="ARBA" id="ARBA00023159"/>
    </source>
</evidence>
<dbReference type="Gene3D" id="1.10.10.10">
    <property type="entry name" value="Winged helix-like DNA-binding domain superfamily/Winged helix DNA-binding domain"/>
    <property type="match status" value="1"/>
</dbReference>
<keyword evidence="2" id="KW-0238">DNA-binding</keyword>
<dbReference type="AlphaFoldDB" id="A0A238L1P8"/>
<dbReference type="GO" id="GO:0005829">
    <property type="term" value="C:cytosol"/>
    <property type="evidence" value="ECO:0007669"/>
    <property type="project" value="TreeGrafter"/>
</dbReference>
<dbReference type="SMART" id="SM00344">
    <property type="entry name" value="HTH_ASNC"/>
    <property type="match status" value="1"/>
</dbReference>
<dbReference type="SUPFAM" id="SSF54909">
    <property type="entry name" value="Dimeric alpha+beta barrel"/>
    <property type="match status" value="1"/>
</dbReference>
<protein>
    <submittedName>
        <fullName evidence="6">Leucine-responsive regulatory protein</fullName>
    </submittedName>
</protein>
<dbReference type="PANTHER" id="PTHR30154">
    <property type="entry name" value="LEUCINE-RESPONSIVE REGULATORY PROTEIN"/>
    <property type="match status" value="1"/>
</dbReference>
<dbReference type="PROSITE" id="PS00519">
    <property type="entry name" value="HTH_ASNC_1"/>
    <property type="match status" value="1"/>
</dbReference>
<name>A0A238L1P8_9RHOB</name>
<dbReference type="CDD" id="cd00090">
    <property type="entry name" value="HTH_ARSR"/>
    <property type="match status" value="1"/>
</dbReference>
<dbReference type="GO" id="GO:0006355">
    <property type="term" value="P:regulation of DNA-templated transcription"/>
    <property type="evidence" value="ECO:0007669"/>
    <property type="project" value="UniProtKB-ARBA"/>
</dbReference>
<feature type="domain" description="HTH asnC-type" evidence="5">
    <location>
        <begin position="5"/>
        <end position="66"/>
    </location>
</feature>
<dbReference type="RefSeq" id="WP_093965149.1">
    <property type="nucleotide sequence ID" value="NZ_FXYG01000005.1"/>
</dbReference>
<gene>
    <name evidence="6" type="primary">lrp_14</name>
    <name evidence="6" type="ORF">RUA8715_03610</name>
</gene>
<dbReference type="GeneID" id="57468453"/>
<evidence type="ECO:0000313" key="6">
    <source>
        <dbReference type="EMBL" id="SMX49015.1"/>
    </source>
</evidence>
<dbReference type="Pfam" id="PF01037">
    <property type="entry name" value="AsnC_trans_reg"/>
    <property type="match status" value="1"/>
</dbReference>
<dbReference type="InterPro" id="IPR011008">
    <property type="entry name" value="Dimeric_a/b-barrel"/>
</dbReference>
<dbReference type="SUPFAM" id="SSF46785">
    <property type="entry name" value="Winged helix' DNA-binding domain"/>
    <property type="match status" value="1"/>
</dbReference>
<dbReference type="PANTHER" id="PTHR30154:SF0">
    <property type="entry name" value="LEUCINE-RESPONSIVE REGULATORY PROTEIN"/>
    <property type="match status" value="1"/>
</dbReference>
<dbReference type="InterPro" id="IPR019888">
    <property type="entry name" value="Tscrpt_reg_AsnC-like"/>
</dbReference>
<evidence type="ECO:0000256" key="4">
    <source>
        <dbReference type="ARBA" id="ARBA00023163"/>
    </source>
</evidence>
<organism evidence="6 7">
    <name type="scientific">Ruegeria arenilitoris</name>
    <dbReference type="NCBI Taxonomy" id="1173585"/>
    <lineage>
        <taxon>Bacteria</taxon>
        <taxon>Pseudomonadati</taxon>
        <taxon>Pseudomonadota</taxon>
        <taxon>Alphaproteobacteria</taxon>
        <taxon>Rhodobacterales</taxon>
        <taxon>Roseobacteraceae</taxon>
        <taxon>Ruegeria</taxon>
    </lineage>
</organism>
<dbReference type="GO" id="GO:0006524">
    <property type="term" value="P:alanine catabolic process"/>
    <property type="evidence" value="ECO:0007669"/>
    <property type="project" value="TreeGrafter"/>
</dbReference>
<dbReference type="Pfam" id="PF13412">
    <property type="entry name" value="HTH_24"/>
    <property type="match status" value="1"/>
</dbReference>
<dbReference type="InterPro" id="IPR036388">
    <property type="entry name" value="WH-like_DNA-bd_sf"/>
</dbReference>
<dbReference type="GO" id="GO:0043201">
    <property type="term" value="P:response to L-leucine"/>
    <property type="evidence" value="ECO:0007669"/>
    <property type="project" value="TreeGrafter"/>
</dbReference>
<evidence type="ECO:0000256" key="1">
    <source>
        <dbReference type="ARBA" id="ARBA00023015"/>
    </source>
</evidence>
<keyword evidence="3" id="KW-0010">Activator</keyword>
<evidence type="ECO:0000313" key="7">
    <source>
        <dbReference type="Proteomes" id="UP000202485"/>
    </source>
</evidence>
<dbReference type="InterPro" id="IPR019885">
    <property type="entry name" value="Tscrpt_reg_HTH_AsnC-type_CS"/>
</dbReference>
<dbReference type="GO" id="GO:0043565">
    <property type="term" value="F:sequence-specific DNA binding"/>
    <property type="evidence" value="ECO:0007669"/>
    <property type="project" value="InterPro"/>
</dbReference>
<accession>A0A238L1P8</accession>
<dbReference type="Proteomes" id="UP000202485">
    <property type="component" value="Unassembled WGS sequence"/>
</dbReference>
<keyword evidence="4" id="KW-0804">Transcription</keyword>
<dbReference type="InterPro" id="IPR000485">
    <property type="entry name" value="AsnC-type_HTH_dom"/>
</dbReference>
<evidence type="ECO:0000259" key="5">
    <source>
        <dbReference type="PROSITE" id="PS50956"/>
    </source>
</evidence>
<dbReference type="PROSITE" id="PS50956">
    <property type="entry name" value="HTH_ASNC_2"/>
    <property type="match status" value="1"/>
</dbReference>
<dbReference type="EMBL" id="FXYG01000005">
    <property type="protein sequence ID" value="SMX49015.1"/>
    <property type="molecule type" value="Genomic_DNA"/>
</dbReference>
<reference evidence="7" key="1">
    <citation type="submission" date="2017-05" db="EMBL/GenBank/DDBJ databases">
        <authorList>
            <person name="Rodrigo-Torres L."/>
            <person name="Arahal R. D."/>
            <person name="Lucena T."/>
        </authorList>
    </citation>
    <scope>NUCLEOTIDE SEQUENCE [LARGE SCALE GENOMIC DNA]</scope>
    <source>
        <strain evidence="7">CECT 8715</strain>
    </source>
</reference>
<dbReference type="InterPro" id="IPR011991">
    <property type="entry name" value="ArsR-like_HTH"/>
</dbReference>
<dbReference type="OrthoDB" id="9802341at2"/>
<proteinExistence type="predicted"/>
<dbReference type="Gene3D" id="3.30.70.920">
    <property type="match status" value="1"/>
</dbReference>
<keyword evidence="7" id="KW-1185">Reference proteome</keyword>
<evidence type="ECO:0000256" key="2">
    <source>
        <dbReference type="ARBA" id="ARBA00023125"/>
    </source>
</evidence>
<dbReference type="PRINTS" id="PR00033">
    <property type="entry name" value="HTHASNC"/>
</dbReference>